<dbReference type="PROSITE" id="PS50109">
    <property type="entry name" value="HIS_KIN"/>
    <property type="match status" value="1"/>
</dbReference>
<keyword evidence="6" id="KW-0808">Transferase</keyword>
<accession>A7IKS4</accession>
<evidence type="ECO:0000313" key="6">
    <source>
        <dbReference type="EMBL" id="ABS68617.1"/>
    </source>
</evidence>
<dbReference type="Gene3D" id="3.30.565.10">
    <property type="entry name" value="Histidine kinase-like ATPase, C-terminal domain"/>
    <property type="match status" value="1"/>
</dbReference>
<evidence type="ECO:0000256" key="2">
    <source>
        <dbReference type="ARBA" id="ARBA00012438"/>
    </source>
</evidence>
<dbReference type="PANTHER" id="PTHR43065:SF42">
    <property type="entry name" value="TWO-COMPONENT SENSOR PPRA"/>
    <property type="match status" value="1"/>
</dbReference>
<dbReference type="Proteomes" id="UP000002417">
    <property type="component" value="Chromosome"/>
</dbReference>
<dbReference type="AlphaFoldDB" id="A7IKS4"/>
<keyword evidence="7" id="KW-1185">Reference proteome</keyword>
<evidence type="ECO:0000259" key="5">
    <source>
        <dbReference type="PROSITE" id="PS50109"/>
    </source>
</evidence>
<dbReference type="Gene3D" id="1.10.287.130">
    <property type="match status" value="1"/>
</dbReference>
<keyword evidence="4" id="KW-0812">Transmembrane</keyword>
<feature type="transmembrane region" description="Helical" evidence="4">
    <location>
        <begin position="26"/>
        <end position="45"/>
    </location>
</feature>
<dbReference type="SMART" id="SM00388">
    <property type="entry name" value="HisKA"/>
    <property type="match status" value="1"/>
</dbReference>
<dbReference type="Pfam" id="PF00512">
    <property type="entry name" value="HisKA"/>
    <property type="match status" value="1"/>
</dbReference>
<dbReference type="KEGG" id="xau:Xaut_3388"/>
<dbReference type="InterPro" id="IPR003594">
    <property type="entry name" value="HATPase_dom"/>
</dbReference>
<protein>
    <recommendedName>
        <fullName evidence="2">histidine kinase</fullName>
        <ecNumber evidence="2">2.7.13.3</ecNumber>
    </recommendedName>
</protein>
<dbReference type="EC" id="2.7.13.3" evidence="2"/>
<dbReference type="PANTHER" id="PTHR43065">
    <property type="entry name" value="SENSOR HISTIDINE KINASE"/>
    <property type="match status" value="1"/>
</dbReference>
<name>A7IKS4_XANP2</name>
<dbReference type="PhylomeDB" id="A7IKS4"/>
<organism evidence="6 7">
    <name type="scientific">Xanthobacter autotrophicus (strain ATCC BAA-1158 / Py2)</name>
    <dbReference type="NCBI Taxonomy" id="78245"/>
    <lineage>
        <taxon>Bacteria</taxon>
        <taxon>Pseudomonadati</taxon>
        <taxon>Pseudomonadota</taxon>
        <taxon>Alphaproteobacteria</taxon>
        <taxon>Hyphomicrobiales</taxon>
        <taxon>Xanthobacteraceae</taxon>
        <taxon>Xanthobacter</taxon>
    </lineage>
</organism>
<keyword evidence="6" id="KW-0418">Kinase</keyword>
<dbReference type="Pfam" id="PF02518">
    <property type="entry name" value="HATPase_c"/>
    <property type="match status" value="1"/>
</dbReference>
<dbReference type="EMBL" id="CP000781">
    <property type="protein sequence ID" value="ABS68617.1"/>
    <property type="molecule type" value="Genomic_DNA"/>
</dbReference>
<dbReference type="STRING" id="78245.Xaut_3388"/>
<dbReference type="SUPFAM" id="SSF47384">
    <property type="entry name" value="Homodimeric domain of signal transducing histidine kinase"/>
    <property type="match status" value="1"/>
</dbReference>
<dbReference type="eggNOG" id="COG4191">
    <property type="taxonomic scope" value="Bacteria"/>
</dbReference>
<evidence type="ECO:0000256" key="4">
    <source>
        <dbReference type="SAM" id="Phobius"/>
    </source>
</evidence>
<dbReference type="PRINTS" id="PR00344">
    <property type="entry name" value="BCTRLSENSOR"/>
</dbReference>
<dbReference type="InterPro" id="IPR004358">
    <property type="entry name" value="Sig_transdc_His_kin-like_C"/>
</dbReference>
<dbReference type="eggNOG" id="COG2984">
    <property type="taxonomic scope" value="Bacteria"/>
</dbReference>
<feature type="domain" description="Histidine kinase" evidence="5">
    <location>
        <begin position="423"/>
        <end position="638"/>
    </location>
</feature>
<keyword evidence="3" id="KW-0597">Phosphoprotein</keyword>
<dbReference type="GO" id="GO:0000155">
    <property type="term" value="F:phosphorelay sensor kinase activity"/>
    <property type="evidence" value="ECO:0007669"/>
    <property type="project" value="InterPro"/>
</dbReference>
<dbReference type="Gene3D" id="3.40.50.2300">
    <property type="match status" value="2"/>
</dbReference>
<dbReference type="InterPro" id="IPR036890">
    <property type="entry name" value="HATPase_C_sf"/>
</dbReference>
<dbReference type="InterPro" id="IPR036097">
    <property type="entry name" value="HisK_dim/P_sf"/>
</dbReference>
<keyword evidence="4" id="KW-1133">Transmembrane helix</keyword>
<evidence type="ECO:0000256" key="1">
    <source>
        <dbReference type="ARBA" id="ARBA00000085"/>
    </source>
</evidence>
<evidence type="ECO:0000256" key="3">
    <source>
        <dbReference type="ARBA" id="ARBA00022553"/>
    </source>
</evidence>
<dbReference type="InterPro" id="IPR005467">
    <property type="entry name" value="His_kinase_dom"/>
</dbReference>
<dbReference type="SMART" id="SM00387">
    <property type="entry name" value="HATPase_c"/>
    <property type="match status" value="1"/>
</dbReference>
<comment type="catalytic activity">
    <reaction evidence="1">
        <text>ATP + protein L-histidine = ADP + protein N-phospho-L-histidine.</text>
        <dbReference type="EC" id="2.7.13.3"/>
    </reaction>
</comment>
<reference evidence="6 7" key="1">
    <citation type="submission" date="2007-07" db="EMBL/GenBank/DDBJ databases">
        <title>Complete sequence of chromosome of Xanthobacter autotrophicus Py2.</title>
        <authorList>
            <consortium name="US DOE Joint Genome Institute"/>
            <person name="Copeland A."/>
            <person name="Lucas S."/>
            <person name="Lapidus A."/>
            <person name="Barry K."/>
            <person name="Glavina del Rio T."/>
            <person name="Hammon N."/>
            <person name="Israni S."/>
            <person name="Dalin E."/>
            <person name="Tice H."/>
            <person name="Pitluck S."/>
            <person name="Sims D."/>
            <person name="Brettin T."/>
            <person name="Bruce D."/>
            <person name="Detter J.C."/>
            <person name="Han C."/>
            <person name="Tapia R."/>
            <person name="Brainard J."/>
            <person name="Schmutz J."/>
            <person name="Larimer F."/>
            <person name="Land M."/>
            <person name="Hauser L."/>
            <person name="Kyrpides N."/>
            <person name="Kim E."/>
            <person name="Ensigns S.A."/>
            <person name="Richardson P."/>
        </authorList>
    </citation>
    <scope>NUCLEOTIDE SEQUENCE [LARGE SCALE GENOMIC DNA]</scope>
    <source>
        <strain evidence="7">ATCC BAA-1158 / Py2</strain>
    </source>
</reference>
<dbReference type="SUPFAM" id="SSF55874">
    <property type="entry name" value="ATPase domain of HSP90 chaperone/DNA topoisomerase II/histidine kinase"/>
    <property type="match status" value="1"/>
</dbReference>
<evidence type="ECO:0000313" key="7">
    <source>
        <dbReference type="Proteomes" id="UP000002417"/>
    </source>
</evidence>
<dbReference type="InterPro" id="IPR003661">
    <property type="entry name" value="HisK_dim/P_dom"/>
</dbReference>
<proteinExistence type="predicted"/>
<keyword evidence="4" id="KW-0472">Membrane</keyword>
<sequence length="648" mass="70326">MTPERSNRGTRADGFGPDLPHGRWRAIWLAWRGVAICLVLMGAVAPARAETARRHVLVLFENNRLLPANVLGDRGITSALGEVDRSTEISTEFLDYPRFSGAAYVGTITRFLREKYAVRPPGVIIVAGDTALDFVLNTRAELFPQVPVVHVGVASSFLASRPPLPEDVVGVPFAQDFAGTIAQALKWHPQAKHLVLITGAAERDREWEQDLRRAAGGFEGRVSIEMLAGRPMAEVLKRVAELGPDTVVATPGFFRDGAVSIYLPADSVRLIAQAATAPVYGPFVTFIGTGVVGGWMTSFEAMGREGGAIANRLLDGQAASSLRLPQVMPSALYVDWRQIERWGIDPDAVPADAVIQFRAPGFWQTYRKEAMAVALAFLLQSLLLTALLLERDRRRLAQSSVDRHRFELAHASRLAVAGELTGSIAHEINQPLAAILSNAAAAEMMLDRGTARPGELKEILADIRRDDLRASEVIRRLRALLAKHEVVRQPVDLNDILGDVIALLNAEARRRRIALSARPVGETITVVGDRIQLQQVLINLIMNAMDALADTPEEQRNIVLSLEGSATDATIRVRDRGHGITAEHLPKLFDSFFTTKRKGIGLGLSIARTLVEAHGGTITAESAPGEGATFTIQLPRVAPGGSAWVGRS</sequence>
<dbReference type="HOGENOM" id="CLU_000445_89_20_5"/>
<gene>
    <name evidence="6" type="ordered locus">Xaut_3388</name>
</gene>